<feature type="compositionally biased region" description="Pro residues" evidence="1">
    <location>
        <begin position="115"/>
        <end position="128"/>
    </location>
</feature>
<dbReference type="AlphaFoldDB" id="A0A6A6Q4B3"/>
<evidence type="ECO:0000256" key="1">
    <source>
        <dbReference type="SAM" id="MobiDB-lite"/>
    </source>
</evidence>
<reference evidence="2" key="1">
    <citation type="journal article" date="2020" name="Stud. Mycol.">
        <title>101 Dothideomycetes genomes: a test case for predicting lifestyles and emergence of pathogens.</title>
        <authorList>
            <person name="Haridas S."/>
            <person name="Albert R."/>
            <person name="Binder M."/>
            <person name="Bloem J."/>
            <person name="Labutti K."/>
            <person name="Salamov A."/>
            <person name="Andreopoulos B."/>
            <person name="Baker S."/>
            <person name="Barry K."/>
            <person name="Bills G."/>
            <person name="Bluhm B."/>
            <person name="Cannon C."/>
            <person name="Castanera R."/>
            <person name="Culley D."/>
            <person name="Daum C."/>
            <person name="Ezra D."/>
            <person name="Gonzalez J."/>
            <person name="Henrissat B."/>
            <person name="Kuo A."/>
            <person name="Liang C."/>
            <person name="Lipzen A."/>
            <person name="Lutzoni F."/>
            <person name="Magnuson J."/>
            <person name="Mondo S."/>
            <person name="Nolan M."/>
            <person name="Ohm R."/>
            <person name="Pangilinan J."/>
            <person name="Park H.-J."/>
            <person name="Ramirez L."/>
            <person name="Alfaro M."/>
            <person name="Sun H."/>
            <person name="Tritt A."/>
            <person name="Yoshinaga Y."/>
            <person name="Zwiers L.-H."/>
            <person name="Turgeon B."/>
            <person name="Goodwin S."/>
            <person name="Spatafora J."/>
            <person name="Crous P."/>
            <person name="Grigoriev I."/>
        </authorList>
    </citation>
    <scope>NUCLEOTIDE SEQUENCE</scope>
    <source>
        <strain evidence="2">CBS 113389</strain>
    </source>
</reference>
<evidence type="ECO:0000313" key="3">
    <source>
        <dbReference type="Proteomes" id="UP000799767"/>
    </source>
</evidence>
<evidence type="ECO:0000313" key="2">
    <source>
        <dbReference type="EMBL" id="KAF2487122.1"/>
    </source>
</evidence>
<feature type="compositionally biased region" description="Low complexity" evidence="1">
    <location>
        <begin position="326"/>
        <end position="340"/>
    </location>
</feature>
<dbReference type="OrthoDB" id="5426191at2759"/>
<accession>A0A6A6Q4B3</accession>
<sequence>MAIAIPSSPIVEASSLATVHELAANPPSLPILQYPGAAPLILYIARVPGSRDVFLTPVRPREKVVTASDVQSSLYYVHINCAEPDLPAKPATTEGRGGAHSTYLPKQTSRRESAPPLPRRPVPPPSPPELGEDELPPLPSRPGILRQNTIPRKPVLPVRTRLMTNGIDLPTLPPRPLPPTPVEDKSPSVASEPAILYPQESSSTLVSGTLTLIRRNAGSNEQWNVATIHDPPVQELSSTSILMPTAKRRTKKGGAPMYLEIATPGYRRFIPPDGLRTESRISSSTVSSSESDEILPEEVFRRRLYMPGSKYAEHGYGRISHHRKGSSISSTGSTGDASSIPTSLRTDRHSVDFSTMTNRPSADWRSKGYTFTSPWDGQCEFTTGATGRTLKCRHHLPHMNTGQQPAVIDVSELRFNLPTSAAKSTTSPISPRASYFSDRQHLLDALPADGSQSPSIVLDENGRIDLSLGQERAGGGLGGKQAKLGKLIIEPEGLCMLDLLVASNLALWWRAWERV</sequence>
<proteinExistence type="predicted"/>
<dbReference type="Proteomes" id="UP000799767">
    <property type="component" value="Unassembled WGS sequence"/>
</dbReference>
<feature type="region of interest" description="Disordered" evidence="1">
    <location>
        <begin position="273"/>
        <end position="292"/>
    </location>
</feature>
<feature type="compositionally biased region" description="Pro residues" evidence="1">
    <location>
        <begin position="171"/>
        <end position="181"/>
    </location>
</feature>
<gene>
    <name evidence="2" type="ORF">BDY17DRAFT_3796</name>
</gene>
<keyword evidence="3" id="KW-1185">Reference proteome</keyword>
<organism evidence="2 3">
    <name type="scientific">Neohortaea acidophila</name>
    <dbReference type="NCBI Taxonomy" id="245834"/>
    <lineage>
        <taxon>Eukaryota</taxon>
        <taxon>Fungi</taxon>
        <taxon>Dikarya</taxon>
        <taxon>Ascomycota</taxon>
        <taxon>Pezizomycotina</taxon>
        <taxon>Dothideomycetes</taxon>
        <taxon>Dothideomycetidae</taxon>
        <taxon>Mycosphaerellales</taxon>
        <taxon>Teratosphaeriaceae</taxon>
        <taxon>Neohortaea</taxon>
    </lineage>
</organism>
<feature type="region of interest" description="Disordered" evidence="1">
    <location>
        <begin position="166"/>
        <end position="188"/>
    </location>
</feature>
<name>A0A6A6Q4B3_9PEZI</name>
<feature type="region of interest" description="Disordered" evidence="1">
    <location>
        <begin position="87"/>
        <end position="149"/>
    </location>
</feature>
<dbReference type="RefSeq" id="XP_033593691.1">
    <property type="nucleotide sequence ID" value="XM_033738325.1"/>
</dbReference>
<dbReference type="EMBL" id="MU001631">
    <property type="protein sequence ID" value="KAF2487122.1"/>
    <property type="molecule type" value="Genomic_DNA"/>
</dbReference>
<feature type="compositionally biased region" description="Low complexity" evidence="1">
    <location>
        <begin position="280"/>
        <end position="289"/>
    </location>
</feature>
<protein>
    <submittedName>
        <fullName evidence="2">Uncharacterized protein</fullName>
    </submittedName>
</protein>
<feature type="region of interest" description="Disordered" evidence="1">
    <location>
        <begin position="319"/>
        <end position="347"/>
    </location>
</feature>
<dbReference type="GeneID" id="54479327"/>